<protein>
    <submittedName>
        <fullName evidence="3">Fas-associated factor 2</fullName>
    </submittedName>
</protein>
<name>A0A9Q0LAN9_ANAIG</name>
<dbReference type="AlphaFoldDB" id="A0A9Q0LAN9"/>
<feature type="domain" description="UBX" evidence="2">
    <location>
        <begin position="325"/>
        <end position="409"/>
    </location>
</feature>
<dbReference type="SMART" id="SM00166">
    <property type="entry name" value="UBX"/>
    <property type="match status" value="1"/>
</dbReference>
<evidence type="ECO:0000259" key="2">
    <source>
        <dbReference type="SMART" id="SM00166"/>
    </source>
</evidence>
<evidence type="ECO:0000256" key="1">
    <source>
        <dbReference type="SAM" id="MobiDB-lite"/>
    </source>
</evidence>
<dbReference type="InterPro" id="IPR036249">
    <property type="entry name" value="Thioredoxin-like_sf"/>
</dbReference>
<feature type="compositionally biased region" description="Basic and acidic residues" evidence="1">
    <location>
        <begin position="89"/>
        <end position="99"/>
    </location>
</feature>
<accession>A0A9Q0LAN9</accession>
<dbReference type="InterPro" id="IPR029071">
    <property type="entry name" value="Ubiquitin-like_domsf"/>
</dbReference>
<dbReference type="PANTHER" id="PTHR23322">
    <property type="entry name" value="FAS-ASSOCIATED PROTEIN"/>
    <property type="match status" value="1"/>
</dbReference>
<keyword evidence="4" id="KW-1185">Reference proteome</keyword>
<dbReference type="InterPro" id="IPR050730">
    <property type="entry name" value="UBX_domain-protein"/>
</dbReference>
<dbReference type="Gene3D" id="3.40.30.10">
    <property type="entry name" value="Glutaredoxin"/>
    <property type="match status" value="1"/>
</dbReference>
<evidence type="ECO:0000313" key="4">
    <source>
        <dbReference type="Proteomes" id="UP001149090"/>
    </source>
</evidence>
<reference evidence="3" key="1">
    <citation type="submission" date="2022-10" db="EMBL/GenBank/DDBJ databases">
        <title>Novel sulphate-reducing endosymbionts in the free-living metamonad Anaeramoeba.</title>
        <authorList>
            <person name="Jerlstrom-Hultqvist J."/>
            <person name="Cepicka I."/>
            <person name="Gallot-Lavallee L."/>
            <person name="Salas-Leiva D."/>
            <person name="Curtis B.A."/>
            <person name="Zahonova K."/>
            <person name="Pipaliya S."/>
            <person name="Dacks J."/>
            <person name="Roger A.J."/>
        </authorList>
    </citation>
    <scope>NUCLEOTIDE SEQUENCE</scope>
    <source>
        <strain evidence="3">BMAN</strain>
    </source>
</reference>
<dbReference type="Pfam" id="PF00789">
    <property type="entry name" value="UBX"/>
    <property type="match status" value="1"/>
</dbReference>
<feature type="region of interest" description="Disordered" evidence="1">
    <location>
        <begin position="82"/>
        <end position="107"/>
    </location>
</feature>
<dbReference type="Gene3D" id="3.10.20.90">
    <property type="entry name" value="Phosphatidylinositol 3-kinase Catalytic Subunit, Chain A, domain 1"/>
    <property type="match status" value="1"/>
</dbReference>
<gene>
    <name evidence="3" type="ORF">M0811_02131</name>
</gene>
<dbReference type="SUPFAM" id="SSF54236">
    <property type="entry name" value="Ubiquitin-like"/>
    <property type="match status" value="2"/>
</dbReference>
<evidence type="ECO:0000313" key="3">
    <source>
        <dbReference type="EMBL" id="KAJ5069561.1"/>
    </source>
</evidence>
<dbReference type="SUPFAM" id="SSF52833">
    <property type="entry name" value="Thioredoxin-like"/>
    <property type="match status" value="1"/>
</dbReference>
<sequence length="411" mass="48318">MSETIDIIVNSDTRREPLKVRAPRYTTIAGLKKFLENYIRIPAEKQYILEFASYDPGARLDDLNIPNQQSIFITSSDEVVLDEYPNPNRENETHEKENGSPKSSTNESLIGSKVLDYLINYELKPDKENEFPKKLWNLLNKYQNSTYEEIIEKSHTENKPLLILLHDEKESSATFLRRFGREKKFARNISEHFVFWSSNTNSTNYKASLEKLIQVDMYPYIIFVDFSPNLPNVQILQGAFNFYLIYFFQKKAFEIIIPNENDPDSLLRFEQDIEYRDSLQKDQERDEQEKKEQKKKEKKELEKAKKESALIAKKKNLKEKLSKEPSKDTPNVVNIRVQIENKKETRRFLLSDRLNQVFLFVQLIDPSFENFSLTCRDPKLRFDSNDKKNRSKTLSEVGITGSAVFFAEKQD</sequence>
<dbReference type="GO" id="GO:0043130">
    <property type="term" value="F:ubiquitin binding"/>
    <property type="evidence" value="ECO:0007669"/>
    <property type="project" value="TreeGrafter"/>
</dbReference>
<dbReference type="PANTHER" id="PTHR23322:SF93">
    <property type="entry name" value="UBX DOMAIN-CONTAINING PROTEIN 8"/>
    <property type="match status" value="1"/>
</dbReference>
<dbReference type="CDD" id="cd01767">
    <property type="entry name" value="UBX"/>
    <property type="match status" value="1"/>
</dbReference>
<dbReference type="EMBL" id="JAPDFW010000103">
    <property type="protein sequence ID" value="KAJ5069561.1"/>
    <property type="molecule type" value="Genomic_DNA"/>
</dbReference>
<comment type="caution">
    <text evidence="3">The sequence shown here is derived from an EMBL/GenBank/DDBJ whole genome shotgun (WGS) entry which is preliminary data.</text>
</comment>
<organism evidence="3 4">
    <name type="scientific">Anaeramoeba ignava</name>
    <name type="common">Anaerobic marine amoeba</name>
    <dbReference type="NCBI Taxonomy" id="1746090"/>
    <lineage>
        <taxon>Eukaryota</taxon>
        <taxon>Metamonada</taxon>
        <taxon>Anaeramoebidae</taxon>
        <taxon>Anaeramoeba</taxon>
    </lineage>
</organism>
<dbReference type="OrthoDB" id="262308at2759"/>
<dbReference type="InterPro" id="IPR001012">
    <property type="entry name" value="UBX_dom"/>
</dbReference>
<feature type="region of interest" description="Disordered" evidence="1">
    <location>
        <begin position="279"/>
        <end position="301"/>
    </location>
</feature>
<dbReference type="Proteomes" id="UP001149090">
    <property type="component" value="Unassembled WGS sequence"/>
</dbReference>
<proteinExistence type="predicted"/>